<evidence type="ECO:0000313" key="2">
    <source>
        <dbReference type="Proteomes" id="UP000194131"/>
    </source>
</evidence>
<gene>
    <name evidence="1" type="ORF">S3E15_05850</name>
</gene>
<comment type="caution">
    <text evidence="1">The sequence shown here is derived from an EMBL/GenBank/DDBJ whole genome shotgun (WGS) entry which is preliminary data.</text>
</comment>
<dbReference type="AlphaFoldDB" id="A0AAP8BE33"/>
<name>A0AAP8BE33_BACMY</name>
<proteinExistence type="predicted"/>
<accession>A0AAP8BE33</accession>
<dbReference type="EMBL" id="MRWU01000008">
    <property type="protein sequence ID" value="OSX92254.1"/>
    <property type="molecule type" value="Genomic_DNA"/>
</dbReference>
<dbReference type="Proteomes" id="UP000194131">
    <property type="component" value="Unassembled WGS sequence"/>
</dbReference>
<evidence type="ECO:0000313" key="1">
    <source>
        <dbReference type="EMBL" id="OSX92254.1"/>
    </source>
</evidence>
<protein>
    <submittedName>
        <fullName evidence="1">Uncharacterized protein</fullName>
    </submittedName>
</protein>
<reference evidence="1 2" key="1">
    <citation type="submission" date="2016-12" db="EMBL/GenBank/DDBJ databases">
        <title>Genome Sequences of Twelve Sporeforming Bacillus Species Isolated from Foods.</title>
        <authorList>
            <person name="De Jong A."/>
            <person name="Holsappel S."/>
            <person name="Kuipers O.P."/>
        </authorList>
    </citation>
    <scope>NUCLEOTIDE SEQUENCE [LARGE SCALE GENOMIC DNA]</scope>
    <source>
        <strain evidence="1 2">S3E15</strain>
    </source>
</reference>
<sequence>MDYIFVPYLTTMTFSEMNYNFKIVHINSFFIQEYGPIAE</sequence>
<organism evidence="1 2">
    <name type="scientific">Bacillus mycoides</name>
    <dbReference type="NCBI Taxonomy" id="1405"/>
    <lineage>
        <taxon>Bacteria</taxon>
        <taxon>Bacillati</taxon>
        <taxon>Bacillota</taxon>
        <taxon>Bacilli</taxon>
        <taxon>Bacillales</taxon>
        <taxon>Bacillaceae</taxon>
        <taxon>Bacillus</taxon>
        <taxon>Bacillus cereus group</taxon>
    </lineage>
</organism>